<evidence type="ECO:0000313" key="3">
    <source>
        <dbReference type="Proteomes" id="UP000293154"/>
    </source>
</evidence>
<keyword evidence="3" id="KW-1185">Reference proteome</keyword>
<dbReference type="CDD" id="cd06259">
    <property type="entry name" value="YdcF-like"/>
    <property type="match status" value="1"/>
</dbReference>
<dbReference type="EMBL" id="CP034752">
    <property type="protein sequence ID" value="QBH98659.1"/>
    <property type="molecule type" value="Genomic_DNA"/>
</dbReference>
<dbReference type="Proteomes" id="UP000293154">
    <property type="component" value="Chromosome"/>
</dbReference>
<dbReference type="OrthoDB" id="9782395at2"/>
<dbReference type="Gene3D" id="3.40.50.620">
    <property type="entry name" value="HUPs"/>
    <property type="match status" value="1"/>
</dbReference>
<dbReference type="PANTHER" id="PTHR30336">
    <property type="entry name" value="INNER MEMBRANE PROTEIN, PROBABLE PERMEASE"/>
    <property type="match status" value="1"/>
</dbReference>
<evidence type="ECO:0000259" key="1">
    <source>
        <dbReference type="Pfam" id="PF02698"/>
    </source>
</evidence>
<evidence type="ECO:0000313" key="2">
    <source>
        <dbReference type="EMBL" id="QBH98659.1"/>
    </source>
</evidence>
<organism evidence="2 3">
    <name type="scientific">Limnobaculum zhutongyuii</name>
    <dbReference type="NCBI Taxonomy" id="2498113"/>
    <lineage>
        <taxon>Bacteria</taxon>
        <taxon>Pseudomonadati</taxon>
        <taxon>Pseudomonadota</taxon>
        <taxon>Gammaproteobacteria</taxon>
        <taxon>Enterobacterales</taxon>
        <taxon>Budviciaceae</taxon>
        <taxon>Limnobaculum</taxon>
    </lineage>
</organism>
<dbReference type="AlphaFoldDB" id="A0A411WR02"/>
<name>A0A411WR02_9GAMM</name>
<proteinExistence type="predicted"/>
<dbReference type="GO" id="GO:0005886">
    <property type="term" value="C:plasma membrane"/>
    <property type="evidence" value="ECO:0007669"/>
    <property type="project" value="TreeGrafter"/>
</dbReference>
<dbReference type="PANTHER" id="PTHR30336:SF20">
    <property type="entry name" value="DUF218 DOMAIN-CONTAINING PROTEIN"/>
    <property type="match status" value="1"/>
</dbReference>
<gene>
    <name evidence="2" type="ORF">EKN56_03460</name>
</gene>
<dbReference type="KEGG" id="prag:EKN56_03460"/>
<dbReference type="InterPro" id="IPR003848">
    <property type="entry name" value="DUF218"/>
</dbReference>
<feature type="domain" description="DUF218" evidence="1">
    <location>
        <begin position="27"/>
        <end position="159"/>
    </location>
</feature>
<dbReference type="Pfam" id="PF02698">
    <property type="entry name" value="DUF218"/>
    <property type="match status" value="1"/>
</dbReference>
<dbReference type="InterPro" id="IPR051599">
    <property type="entry name" value="Cell_Envelope_Assoc"/>
</dbReference>
<sequence>MTAFLYALINAMTIWNYSDKDERTTADVAIVLGAGLSDGKVTPVFQQRINHGIFLYQHGYVKKLIFTGGYGEGNQHSDAWVAKQYAEQHGVPPQDILYEETSTITQGNIRYAKVIMDNQQYQSAIIVSDPLHMKRAMLIAEDAGINTYSSPTPTSMYVSVKNKLAFLARETFFYSLYKIHG</sequence>
<protein>
    <submittedName>
        <fullName evidence="2">YdcF family protein</fullName>
    </submittedName>
</protein>
<accession>A0A411WR02</accession>
<dbReference type="InterPro" id="IPR014729">
    <property type="entry name" value="Rossmann-like_a/b/a_fold"/>
</dbReference>
<reference evidence="2 3" key="1">
    <citation type="submission" date="2019-03" db="EMBL/GenBank/DDBJ databases">
        <title>Pragia sp. nov. isolated from the gut tract of Carduelis flavirostris.</title>
        <authorList>
            <person name="Ge Y."/>
        </authorList>
    </citation>
    <scope>NUCLEOTIDE SEQUENCE [LARGE SCALE GENOMIC DNA]</scope>
    <source>
        <strain evidence="2 3">CF-458</strain>
    </source>
</reference>